<gene>
    <name evidence="2" type="ORF">BTO11_00310</name>
</gene>
<dbReference type="SUPFAM" id="SSF101790">
    <property type="entry name" value="Aminomethyltransferase beta-barrel domain"/>
    <property type="match status" value="1"/>
</dbReference>
<protein>
    <recommendedName>
        <fullName evidence="1">tRNA-modifying protein YgfZ-like beta-barrel domain-containing protein</fullName>
    </recommendedName>
</protein>
<comment type="caution">
    <text evidence="2">The sequence shown here is derived from an EMBL/GenBank/DDBJ whole genome shotgun (WGS) entry which is preliminary data.</text>
</comment>
<accession>A0A2S7UR88</accession>
<dbReference type="PANTHER" id="PTHR22602:SF0">
    <property type="entry name" value="TRANSFERASE CAF17, MITOCHONDRIAL-RELATED"/>
    <property type="match status" value="1"/>
</dbReference>
<dbReference type="Proteomes" id="UP000239007">
    <property type="component" value="Unassembled WGS sequence"/>
</dbReference>
<proteinExistence type="predicted"/>
<sequence length="282" mass="31353">MSAQNITRLPEFSVIKLTGPDAVTFLQGQVSCDVTKLAEQKVMPGCHCNAKGKTWSTFIALQHDADILLVLTKQSAEVSLAELNKYGVFAKVDITDESENWFIYGSDENLALTQSAEISVPLADKHFINLSKQELTETTNSDSWWKTEILSGRAHLYSATSGEYVPQMINMQALDYISFNKGCYMGQEMVARMRYLGKNKRALYIASSDNIESINIGDDVYREVNGNKRSAGKVINVCHADSKTYLQLVLPNDTDLADPIFVNQTTSHSITLMALPYSLEQS</sequence>
<dbReference type="RefSeq" id="WP_105050704.1">
    <property type="nucleotide sequence ID" value="NZ_BMYG01000005.1"/>
</dbReference>
<dbReference type="EMBL" id="MSCH01000003">
    <property type="protein sequence ID" value="PQJ52249.1"/>
    <property type="molecule type" value="Genomic_DNA"/>
</dbReference>
<evidence type="ECO:0000313" key="2">
    <source>
        <dbReference type="EMBL" id="PQJ52249.1"/>
    </source>
</evidence>
<dbReference type="OrthoDB" id="9796287at2"/>
<dbReference type="InterPro" id="IPR029043">
    <property type="entry name" value="GcvT/YgfZ_C"/>
</dbReference>
<name>A0A2S7UR88_9GAMM</name>
<keyword evidence="3" id="KW-1185">Reference proteome</keyword>
<dbReference type="Gene3D" id="2.40.30.160">
    <property type="match status" value="1"/>
</dbReference>
<dbReference type="NCBIfam" id="TIGR03317">
    <property type="entry name" value="ygfZ_signature"/>
    <property type="match status" value="1"/>
</dbReference>
<dbReference type="AlphaFoldDB" id="A0A2S7UR88"/>
<evidence type="ECO:0000259" key="1">
    <source>
        <dbReference type="Pfam" id="PF21130"/>
    </source>
</evidence>
<dbReference type="InterPro" id="IPR017703">
    <property type="entry name" value="YgfZ/GCV_T_CS"/>
</dbReference>
<dbReference type="Pfam" id="PF21130">
    <property type="entry name" value="YgfZ_barrel"/>
    <property type="match status" value="1"/>
</dbReference>
<feature type="domain" description="tRNA-modifying protein YgfZ-like beta-barrel" evidence="1">
    <location>
        <begin position="199"/>
        <end position="255"/>
    </location>
</feature>
<reference evidence="2 3" key="1">
    <citation type="submission" date="2016-12" db="EMBL/GenBank/DDBJ databases">
        <title>Diversity of luminous bacteria.</title>
        <authorList>
            <person name="Yoshizawa S."/>
            <person name="Kogure K."/>
        </authorList>
    </citation>
    <scope>NUCLEOTIDE SEQUENCE [LARGE SCALE GENOMIC DNA]</scope>
    <source>
        <strain evidence="2 3">SA4-48</strain>
    </source>
</reference>
<evidence type="ECO:0000313" key="3">
    <source>
        <dbReference type="Proteomes" id="UP000239007"/>
    </source>
</evidence>
<dbReference type="InterPro" id="IPR045179">
    <property type="entry name" value="YgfZ/GcvT"/>
</dbReference>
<dbReference type="SUPFAM" id="SSF103025">
    <property type="entry name" value="Folate-binding domain"/>
    <property type="match status" value="1"/>
</dbReference>
<dbReference type="InterPro" id="IPR048451">
    <property type="entry name" value="YgfZ_barrel"/>
</dbReference>
<organism evidence="2 3">
    <name type="scientific">Psychrosphaera saromensis</name>
    <dbReference type="NCBI Taxonomy" id="716813"/>
    <lineage>
        <taxon>Bacteria</taxon>
        <taxon>Pseudomonadati</taxon>
        <taxon>Pseudomonadota</taxon>
        <taxon>Gammaproteobacteria</taxon>
        <taxon>Alteromonadales</taxon>
        <taxon>Pseudoalteromonadaceae</taxon>
        <taxon>Psychrosphaera</taxon>
    </lineage>
</organism>
<dbReference type="PANTHER" id="PTHR22602">
    <property type="entry name" value="TRANSFERASE CAF17, MITOCHONDRIAL-RELATED"/>
    <property type="match status" value="1"/>
</dbReference>
<dbReference type="GO" id="GO:0016226">
    <property type="term" value="P:iron-sulfur cluster assembly"/>
    <property type="evidence" value="ECO:0007669"/>
    <property type="project" value="TreeGrafter"/>
</dbReference>
<dbReference type="Gene3D" id="3.30.70.1400">
    <property type="entry name" value="Aminomethyltransferase beta-barrel domains"/>
    <property type="match status" value="1"/>
</dbReference>